<keyword evidence="3 9" id="KW-0347">Helicase</keyword>
<dbReference type="InterPro" id="IPR044742">
    <property type="entry name" value="DEAD/DEAH_RhlB"/>
</dbReference>
<dbReference type="PANTHER" id="PTHR47963">
    <property type="entry name" value="DEAD-BOX ATP-DEPENDENT RNA HELICASE 47, MITOCHONDRIAL"/>
    <property type="match status" value="1"/>
</dbReference>
<dbReference type="SMART" id="SM00487">
    <property type="entry name" value="DEXDc"/>
    <property type="match status" value="1"/>
</dbReference>
<dbReference type="InterPro" id="IPR027417">
    <property type="entry name" value="P-loop_NTPase"/>
</dbReference>
<dbReference type="GO" id="GO:0004386">
    <property type="term" value="F:helicase activity"/>
    <property type="evidence" value="ECO:0007669"/>
    <property type="project" value="UniProtKB-KW"/>
</dbReference>
<evidence type="ECO:0000256" key="3">
    <source>
        <dbReference type="ARBA" id="ARBA00022806"/>
    </source>
</evidence>
<keyword evidence="4" id="KW-0067">ATP-binding</keyword>
<feature type="domain" description="Helicase ATP-binding" evidence="6">
    <location>
        <begin position="33"/>
        <end position="206"/>
    </location>
</feature>
<keyword evidence="2" id="KW-0378">Hydrolase</keyword>
<dbReference type="Pfam" id="PF00271">
    <property type="entry name" value="Helicase_C"/>
    <property type="match status" value="1"/>
</dbReference>
<evidence type="ECO:0000259" key="6">
    <source>
        <dbReference type="PROSITE" id="PS51192"/>
    </source>
</evidence>
<evidence type="ECO:0000313" key="10">
    <source>
        <dbReference type="Proteomes" id="UP000609849"/>
    </source>
</evidence>
<dbReference type="InterPro" id="IPR011545">
    <property type="entry name" value="DEAD/DEAH_box_helicase_dom"/>
</dbReference>
<dbReference type="PANTHER" id="PTHR47963:SF7">
    <property type="entry name" value="ATP-DEPENDENT RNA HELICASE YFML-RELATED"/>
    <property type="match status" value="1"/>
</dbReference>
<dbReference type="InterPro" id="IPR014014">
    <property type="entry name" value="RNA_helicase_DEAD_Q_motif"/>
</dbReference>
<dbReference type="PROSITE" id="PS51194">
    <property type="entry name" value="HELICASE_CTER"/>
    <property type="match status" value="1"/>
</dbReference>
<dbReference type="Gene3D" id="3.40.50.300">
    <property type="entry name" value="P-loop containing nucleotide triphosphate hydrolases"/>
    <property type="match status" value="2"/>
</dbReference>
<keyword evidence="10" id="KW-1185">Reference proteome</keyword>
<dbReference type="InterPro" id="IPR014001">
    <property type="entry name" value="Helicase_ATP-bd"/>
</dbReference>
<proteinExistence type="predicted"/>
<evidence type="ECO:0000313" key="9">
    <source>
        <dbReference type="EMBL" id="MBC5996892.1"/>
    </source>
</evidence>
<evidence type="ECO:0000256" key="4">
    <source>
        <dbReference type="ARBA" id="ARBA00022840"/>
    </source>
</evidence>
<feature type="domain" description="Helicase C-terminal" evidence="7">
    <location>
        <begin position="233"/>
        <end position="377"/>
    </location>
</feature>
<dbReference type="Pfam" id="PF00270">
    <property type="entry name" value="DEAD"/>
    <property type="match status" value="1"/>
</dbReference>
<dbReference type="Proteomes" id="UP000609849">
    <property type="component" value="Unassembled WGS sequence"/>
</dbReference>
<dbReference type="SMART" id="SM00490">
    <property type="entry name" value="HELICc"/>
    <property type="match status" value="1"/>
</dbReference>
<evidence type="ECO:0000256" key="5">
    <source>
        <dbReference type="PROSITE-ProRule" id="PRU00552"/>
    </source>
</evidence>
<protein>
    <submittedName>
        <fullName evidence="9">DEAD/DEAH box helicase</fullName>
    </submittedName>
</protein>
<evidence type="ECO:0000256" key="1">
    <source>
        <dbReference type="ARBA" id="ARBA00022741"/>
    </source>
</evidence>
<dbReference type="InterPro" id="IPR050547">
    <property type="entry name" value="DEAD_box_RNA_helicases"/>
</dbReference>
<sequence>MKTFEELKLNSNLINGLKKQEITSPTEVQSLVFENILNNKDILANSQTGSGKTLAYLLPMFEKVDTTKRETQVLVLAPTHELVVQIHNQIELLSKNSGIEVTSLPIFGEVNIQKQIKNIKNVKPHIAVGSCGRVLDLIKQKKLKAHTIKTIILDEVDSLLSGNNISYVKDIVKSTLRDRQLLGFSASLTAETIDLCKEMMKEPLVINATREVTINPKIRHMYLLGERREKFDLLRKALAATTPKRAIVFVNNEKSIEVIASKLNYHGYKSVGIFGDMSKEDRRNSINAFRLGKATILVSSDLSARGLDIVDTSHVFNLDFPGSKNEYIHRAGRTARGNRNGNAISIVTKGELADIKRYKREFNIDIKPKVIKYGKFFDSRSK</sequence>
<feature type="short sequence motif" description="Q motif" evidence="5">
    <location>
        <begin position="2"/>
        <end position="30"/>
    </location>
</feature>
<name>A0ABR7JQ34_9FIRM</name>
<organism evidence="9 10">
    <name type="scientific">Romboutsia faecis</name>
    <dbReference type="NCBI Taxonomy" id="2764597"/>
    <lineage>
        <taxon>Bacteria</taxon>
        <taxon>Bacillati</taxon>
        <taxon>Bacillota</taxon>
        <taxon>Clostridia</taxon>
        <taxon>Peptostreptococcales</taxon>
        <taxon>Peptostreptococcaceae</taxon>
        <taxon>Romboutsia</taxon>
    </lineage>
</organism>
<feature type="domain" description="DEAD-box RNA helicase Q" evidence="8">
    <location>
        <begin position="2"/>
        <end position="30"/>
    </location>
</feature>
<dbReference type="PROSITE" id="PS51192">
    <property type="entry name" value="HELICASE_ATP_BIND_1"/>
    <property type="match status" value="1"/>
</dbReference>
<evidence type="ECO:0000259" key="8">
    <source>
        <dbReference type="PROSITE" id="PS51195"/>
    </source>
</evidence>
<dbReference type="CDD" id="cd18787">
    <property type="entry name" value="SF2_C_DEAD"/>
    <property type="match status" value="1"/>
</dbReference>
<dbReference type="SUPFAM" id="SSF52540">
    <property type="entry name" value="P-loop containing nucleoside triphosphate hydrolases"/>
    <property type="match status" value="1"/>
</dbReference>
<dbReference type="CDD" id="cd00268">
    <property type="entry name" value="DEADc"/>
    <property type="match status" value="1"/>
</dbReference>
<keyword evidence="1" id="KW-0547">Nucleotide-binding</keyword>
<dbReference type="EMBL" id="JACRWE010000003">
    <property type="protein sequence ID" value="MBC5996892.1"/>
    <property type="molecule type" value="Genomic_DNA"/>
</dbReference>
<evidence type="ECO:0000256" key="2">
    <source>
        <dbReference type="ARBA" id="ARBA00022801"/>
    </source>
</evidence>
<reference evidence="9 10" key="1">
    <citation type="submission" date="2020-08" db="EMBL/GenBank/DDBJ databases">
        <authorList>
            <person name="Liu C."/>
            <person name="Sun Q."/>
        </authorList>
    </citation>
    <scope>NUCLEOTIDE SEQUENCE [LARGE SCALE GENOMIC DNA]</scope>
    <source>
        <strain evidence="9 10">NSJ-18</strain>
    </source>
</reference>
<comment type="caution">
    <text evidence="9">The sequence shown here is derived from an EMBL/GenBank/DDBJ whole genome shotgun (WGS) entry which is preliminary data.</text>
</comment>
<accession>A0ABR7JQ34</accession>
<dbReference type="RefSeq" id="WP_153971642.1">
    <property type="nucleotide sequence ID" value="NZ_JACRWE010000003.1"/>
</dbReference>
<dbReference type="PROSITE" id="PS51195">
    <property type="entry name" value="Q_MOTIF"/>
    <property type="match status" value="1"/>
</dbReference>
<gene>
    <name evidence="9" type="ORF">H8923_08975</name>
</gene>
<evidence type="ECO:0000259" key="7">
    <source>
        <dbReference type="PROSITE" id="PS51194"/>
    </source>
</evidence>
<dbReference type="InterPro" id="IPR001650">
    <property type="entry name" value="Helicase_C-like"/>
</dbReference>